<comment type="similarity">
    <text evidence="2 4">Belongs to the ATPase inhibitor family.</text>
</comment>
<dbReference type="AlphaFoldDB" id="A0A4Y8CMR0"/>
<keyword evidence="3" id="KW-0496">Mitochondrion</keyword>
<evidence type="ECO:0000256" key="3">
    <source>
        <dbReference type="ARBA" id="ARBA00023128"/>
    </source>
</evidence>
<protein>
    <recommendedName>
        <fullName evidence="4">ATPase inhibitor, mitochondrial</fullName>
    </recommendedName>
</protein>
<keyword evidence="5" id="KW-0175">Coiled coil</keyword>
<comment type="subcellular location">
    <subcellularLocation>
        <location evidence="1">Mitochondrion</location>
    </subcellularLocation>
</comment>
<evidence type="ECO:0000313" key="8">
    <source>
        <dbReference type="Proteomes" id="UP000297299"/>
    </source>
</evidence>
<reference evidence="7 8" key="1">
    <citation type="submission" date="2017-11" db="EMBL/GenBank/DDBJ databases">
        <title>Comparative genomics of Botrytis spp.</title>
        <authorList>
            <person name="Valero-Jimenez C.A."/>
            <person name="Tapia P."/>
            <person name="Veloso J."/>
            <person name="Silva-Moreno E."/>
            <person name="Staats M."/>
            <person name="Valdes J.H."/>
            <person name="Van Kan J.A.L."/>
        </authorList>
    </citation>
    <scope>NUCLEOTIDE SEQUENCE [LARGE SCALE GENOMIC DNA]</scope>
    <source>
        <strain evidence="7 8">MUCL2830</strain>
    </source>
</reference>
<organism evidence="7 8">
    <name type="scientific">Botryotinia calthae</name>
    <dbReference type="NCBI Taxonomy" id="38488"/>
    <lineage>
        <taxon>Eukaryota</taxon>
        <taxon>Fungi</taxon>
        <taxon>Dikarya</taxon>
        <taxon>Ascomycota</taxon>
        <taxon>Pezizomycotina</taxon>
        <taxon>Leotiomycetes</taxon>
        <taxon>Helotiales</taxon>
        <taxon>Sclerotiniaceae</taxon>
        <taxon>Botryotinia</taxon>
    </lineage>
</organism>
<dbReference type="Gene3D" id="1.20.5.500">
    <property type="entry name" value="Single helix bin"/>
    <property type="match status" value="1"/>
</dbReference>
<keyword evidence="8" id="KW-1185">Reference proteome</keyword>
<feature type="region of interest" description="Disordered" evidence="6">
    <location>
        <begin position="156"/>
        <end position="179"/>
    </location>
</feature>
<evidence type="ECO:0000256" key="5">
    <source>
        <dbReference type="SAM" id="Coils"/>
    </source>
</evidence>
<evidence type="ECO:0000256" key="4">
    <source>
        <dbReference type="RuleBase" id="RU368087"/>
    </source>
</evidence>
<dbReference type="OrthoDB" id="5532350at2759"/>
<proteinExistence type="inferred from homology"/>
<comment type="function">
    <text evidence="4">Inhibits the enzyme activity of ATPase.</text>
</comment>
<feature type="compositionally biased region" description="Basic and acidic residues" evidence="6">
    <location>
        <begin position="163"/>
        <end position="179"/>
    </location>
</feature>
<dbReference type="InterPro" id="IPR007648">
    <property type="entry name" value="ATPase_inhibitor_mt"/>
</dbReference>
<evidence type="ECO:0000256" key="6">
    <source>
        <dbReference type="SAM" id="MobiDB-lite"/>
    </source>
</evidence>
<dbReference type="Proteomes" id="UP000297299">
    <property type="component" value="Unassembled WGS sequence"/>
</dbReference>
<dbReference type="GO" id="GO:0042030">
    <property type="term" value="F:ATPase inhibitor activity"/>
    <property type="evidence" value="ECO:0007669"/>
    <property type="project" value="InterPro"/>
</dbReference>
<comment type="caution">
    <text evidence="7">The sequence shown here is derived from an EMBL/GenBank/DDBJ whole genome shotgun (WGS) entry which is preliminary data.</text>
</comment>
<dbReference type="Pfam" id="PF04568">
    <property type="entry name" value="IATP"/>
    <property type="match status" value="1"/>
</dbReference>
<dbReference type="GO" id="GO:0005739">
    <property type="term" value="C:mitochondrion"/>
    <property type="evidence" value="ECO:0007669"/>
    <property type="project" value="UniProtKB-SubCell"/>
</dbReference>
<gene>
    <name evidence="7" type="ORF">BOTCAL_0461g00060</name>
</gene>
<evidence type="ECO:0000256" key="2">
    <source>
        <dbReference type="ARBA" id="ARBA00010901"/>
    </source>
</evidence>
<evidence type="ECO:0000256" key="1">
    <source>
        <dbReference type="ARBA" id="ARBA00004173"/>
    </source>
</evidence>
<evidence type="ECO:0000313" key="7">
    <source>
        <dbReference type="EMBL" id="TEY39373.1"/>
    </source>
</evidence>
<sequence>MYRLAINSAMRPAVRASIPAARAFTVSARTMGEGDTGAARFGGQQDAFTKREKANEDYTIRQRENEKLLELRKKITEQRDHLKKLEDHMKECPSHFMPSSTPPLSPNPLKLTFSLSSVPKSRSNLVASRKLRKKKLLNALVHYQLNQPENLQTKKLKSSCVDGGKKMERGSVKSSKTEQDEIRYQDCDEIMVV</sequence>
<accession>A0A4Y8CMR0</accession>
<dbReference type="EMBL" id="PHWZ01000460">
    <property type="protein sequence ID" value="TEY39373.1"/>
    <property type="molecule type" value="Genomic_DNA"/>
</dbReference>
<name>A0A4Y8CMR0_9HELO</name>
<dbReference type="STRING" id="38488.A0A4Y8CMR0"/>
<feature type="coiled-coil region" evidence="5">
    <location>
        <begin position="61"/>
        <end position="88"/>
    </location>
</feature>